<feature type="region of interest" description="Disordered" evidence="8">
    <location>
        <begin position="288"/>
        <end position="314"/>
    </location>
</feature>
<sequence length="314" mass="35377">MSAHGDISAIVAESADSGAPPVEAAPADAAAGKKRKNAHEPETNKKPKVLENKAIWISNLPPDTTSREIEDEFSRFGIIDKGADGQPRIKMYMDEATGKFTGNAMVVYFRKEAITNAINMMDDYVLRPGDYSNGTIRVEEASIEHKKERDGDKIAAKMTRKDRKASERNRAELNRKLNEWSDNESEVAEAFAPKKNKWAKVVIIRHAFTPAELDEEPEAYLEIKEEMREAAEEYGTVTNCTLYDKEAEGVVTVRFKEFESAENFMNAYQGRGYSGRKLKLELAEDKPRFKKSAKGEEHEYEHGYGHESGDDSDR</sequence>
<gene>
    <name evidence="10" type="ORF">yc1106_01559</name>
</gene>
<feature type="compositionally biased region" description="Basic and acidic residues" evidence="8">
    <location>
        <begin position="38"/>
        <end position="49"/>
    </location>
</feature>
<dbReference type="VEuPathDB" id="FungiDB:yc1106_01559"/>
<evidence type="ECO:0000259" key="9">
    <source>
        <dbReference type="PROSITE" id="PS50102"/>
    </source>
</evidence>
<evidence type="ECO:0000256" key="5">
    <source>
        <dbReference type="ARBA" id="ARBA00023187"/>
    </source>
</evidence>
<evidence type="ECO:0000256" key="6">
    <source>
        <dbReference type="PROSITE-ProRule" id="PRU00176"/>
    </source>
</evidence>
<dbReference type="InterPro" id="IPR035979">
    <property type="entry name" value="RBD_domain_sf"/>
</dbReference>
<dbReference type="PANTHER" id="PTHR15608">
    <property type="entry name" value="SPLICING FACTOR U2AF-ASSOCIATED PROTEIN 2"/>
    <property type="match status" value="1"/>
</dbReference>
<accession>A0A9Q8Z352</accession>
<organism evidence="10 11">
    <name type="scientific">Curvularia clavata</name>
    <dbReference type="NCBI Taxonomy" id="95742"/>
    <lineage>
        <taxon>Eukaryota</taxon>
        <taxon>Fungi</taxon>
        <taxon>Dikarya</taxon>
        <taxon>Ascomycota</taxon>
        <taxon>Pezizomycotina</taxon>
        <taxon>Dothideomycetes</taxon>
        <taxon>Pleosporomycetidae</taxon>
        <taxon>Pleosporales</taxon>
        <taxon>Pleosporineae</taxon>
        <taxon>Pleosporaceae</taxon>
        <taxon>Curvularia</taxon>
    </lineage>
</organism>
<dbReference type="OrthoDB" id="10258585at2759"/>
<dbReference type="Proteomes" id="UP001056012">
    <property type="component" value="Chromosome 1"/>
</dbReference>
<dbReference type="FunFam" id="3.30.70.330:FF:000105">
    <property type="entry name" value="HIV Tat-specific factor 1 homolog"/>
    <property type="match status" value="1"/>
</dbReference>
<keyword evidence="3" id="KW-0677">Repeat</keyword>
<feature type="domain" description="RRM" evidence="9">
    <location>
        <begin position="53"/>
        <end position="143"/>
    </location>
</feature>
<dbReference type="Gene3D" id="3.30.70.330">
    <property type="match status" value="2"/>
</dbReference>
<dbReference type="GO" id="GO:0005686">
    <property type="term" value="C:U2 snRNP"/>
    <property type="evidence" value="ECO:0007669"/>
    <property type="project" value="TreeGrafter"/>
</dbReference>
<dbReference type="SUPFAM" id="SSF54928">
    <property type="entry name" value="RNA-binding domain, RBD"/>
    <property type="match status" value="2"/>
</dbReference>
<comment type="similarity">
    <text evidence="1">Belongs to the HTATSF1 family.</text>
</comment>
<protein>
    <recommendedName>
        <fullName evidence="9">RRM domain-containing protein</fullName>
    </recommendedName>
</protein>
<feature type="domain" description="RRM" evidence="9">
    <location>
        <begin position="224"/>
        <end position="285"/>
    </location>
</feature>
<keyword evidence="2" id="KW-0507">mRNA processing</keyword>
<dbReference type="PANTHER" id="PTHR15608:SF0">
    <property type="entry name" value="HIV TAT-SPECIFIC FACTOR 1"/>
    <property type="match status" value="1"/>
</dbReference>
<evidence type="ECO:0000256" key="3">
    <source>
        <dbReference type="ARBA" id="ARBA00022737"/>
    </source>
</evidence>
<dbReference type="InterPro" id="IPR034393">
    <property type="entry name" value="TatSF1-like"/>
</dbReference>
<evidence type="ECO:0000313" key="10">
    <source>
        <dbReference type="EMBL" id="USP74285.1"/>
    </source>
</evidence>
<dbReference type="GO" id="GO:0005684">
    <property type="term" value="C:U2-type spliceosomal complex"/>
    <property type="evidence" value="ECO:0007669"/>
    <property type="project" value="TreeGrafter"/>
</dbReference>
<dbReference type="EMBL" id="CP089274">
    <property type="protein sequence ID" value="USP74285.1"/>
    <property type="molecule type" value="Genomic_DNA"/>
</dbReference>
<evidence type="ECO:0000256" key="1">
    <source>
        <dbReference type="ARBA" id="ARBA00007747"/>
    </source>
</evidence>
<dbReference type="GO" id="GO:0003723">
    <property type="term" value="F:RNA binding"/>
    <property type="evidence" value="ECO:0007669"/>
    <property type="project" value="UniProtKB-UniRule"/>
</dbReference>
<dbReference type="AlphaFoldDB" id="A0A9Q8Z352"/>
<feature type="compositionally biased region" description="Low complexity" evidence="8">
    <location>
        <begin position="19"/>
        <end position="30"/>
    </location>
</feature>
<dbReference type="InterPro" id="IPR000504">
    <property type="entry name" value="RRM_dom"/>
</dbReference>
<evidence type="ECO:0000256" key="4">
    <source>
        <dbReference type="ARBA" id="ARBA00022884"/>
    </source>
</evidence>
<reference evidence="10" key="1">
    <citation type="submission" date="2021-12" db="EMBL/GenBank/DDBJ databases">
        <title>Curvularia clavata genome.</title>
        <authorList>
            <person name="Cao Y."/>
        </authorList>
    </citation>
    <scope>NUCLEOTIDE SEQUENCE</scope>
    <source>
        <strain evidence="10">Yc1106</strain>
    </source>
</reference>
<feature type="coiled-coil region" evidence="7">
    <location>
        <begin position="156"/>
        <end position="183"/>
    </location>
</feature>
<evidence type="ECO:0000313" key="11">
    <source>
        <dbReference type="Proteomes" id="UP001056012"/>
    </source>
</evidence>
<evidence type="ECO:0000256" key="7">
    <source>
        <dbReference type="SAM" id="Coils"/>
    </source>
</evidence>
<keyword evidence="5" id="KW-0508">mRNA splicing</keyword>
<feature type="region of interest" description="Disordered" evidence="8">
    <location>
        <begin position="1"/>
        <end position="49"/>
    </location>
</feature>
<dbReference type="Pfam" id="PF00076">
    <property type="entry name" value="RRM_1"/>
    <property type="match status" value="2"/>
</dbReference>
<proteinExistence type="inferred from homology"/>
<evidence type="ECO:0000256" key="8">
    <source>
        <dbReference type="SAM" id="MobiDB-lite"/>
    </source>
</evidence>
<keyword evidence="7" id="KW-0175">Coiled coil</keyword>
<keyword evidence="11" id="KW-1185">Reference proteome</keyword>
<dbReference type="InterPro" id="IPR012677">
    <property type="entry name" value="Nucleotide-bd_a/b_plait_sf"/>
</dbReference>
<evidence type="ECO:0000256" key="2">
    <source>
        <dbReference type="ARBA" id="ARBA00022664"/>
    </source>
</evidence>
<keyword evidence="4 6" id="KW-0694">RNA-binding</keyword>
<dbReference type="PROSITE" id="PS50102">
    <property type="entry name" value="RRM"/>
    <property type="match status" value="2"/>
</dbReference>
<name>A0A9Q8Z352_CURCL</name>
<dbReference type="GO" id="GO:0000398">
    <property type="term" value="P:mRNA splicing, via spliceosome"/>
    <property type="evidence" value="ECO:0007669"/>
    <property type="project" value="UniProtKB-ARBA"/>
</dbReference>
<dbReference type="SMART" id="SM00360">
    <property type="entry name" value="RRM"/>
    <property type="match status" value="2"/>
</dbReference>